<reference evidence="3" key="1">
    <citation type="submission" date="2015-07" db="EMBL/GenBank/DDBJ databases">
        <title>Adaptation to a free-living lifestyle via gene acquisitions in the diplomonad Trepomonas sp. PC1.</title>
        <authorList>
            <person name="Xu F."/>
            <person name="Jerlstrom-Hultqvist J."/>
            <person name="Kolisko M."/>
            <person name="Simpson A.G.B."/>
            <person name="Roger A.J."/>
            <person name="Svard S.G."/>
            <person name="Andersson J.O."/>
        </authorList>
    </citation>
    <scope>NUCLEOTIDE SEQUENCE</scope>
    <source>
        <strain evidence="3">PC1</strain>
    </source>
</reference>
<protein>
    <submittedName>
        <fullName evidence="3">Uncharacterized protein</fullName>
    </submittedName>
</protein>
<evidence type="ECO:0000313" key="3">
    <source>
        <dbReference type="EMBL" id="JAP91965.1"/>
    </source>
</evidence>
<dbReference type="EMBL" id="GDID01004641">
    <property type="protein sequence ID" value="JAP91965.1"/>
    <property type="molecule type" value="Transcribed_RNA"/>
</dbReference>
<feature type="compositionally biased region" description="Basic and acidic residues" evidence="2">
    <location>
        <begin position="1"/>
        <end position="25"/>
    </location>
</feature>
<name>A0A146K839_9EUKA</name>
<feature type="compositionally biased region" description="Basic and acidic residues" evidence="2">
    <location>
        <begin position="116"/>
        <end position="129"/>
    </location>
</feature>
<dbReference type="AlphaFoldDB" id="A0A146K839"/>
<organism evidence="3">
    <name type="scientific">Trepomonas sp. PC1</name>
    <dbReference type="NCBI Taxonomy" id="1076344"/>
    <lineage>
        <taxon>Eukaryota</taxon>
        <taxon>Metamonada</taxon>
        <taxon>Diplomonadida</taxon>
        <taxon>Hexamitidae</taxon>
        <taxon>Hexamitinae</taxon>
        <taxon>Trepomonas</taxon>
    </lineage>
</organism>
<proteinExistence type="predicted"/>
<feature type="region of interest" description="Disordered" evidence="2">
    <location>
        <begin position="101"/>
        <end position="129"/>
    </location>
</feature>
<accession>A0A146K839</accession>
<sequence length="325" mass="39196">FLDPDRERKKDARRVQQEEYREQLENQRNINQKKDYYEPKIRDGRMSEEEYNQFEQKRINSFKNLLLDRIRTNDKNLSTFDKQEAEELAKIDPEFAKRLAEAKKAGVKHAQGGNQKQEEPTRSPKPLTKFEKLKLLREQQEQNQQYQQNEEPESSLKIELDASQNLQQEPVHQTQRQQFVQMPQPQYVQPQYVQAPYPQHDVASLLLQMRQQPSQFEIQLMQELQQQKQLMASMKDRESKQQLQEMEKKIRDLEALIQKQNQEQIQMKLLQIEKEKLENQKIIEVKEEVEAKEVFADEKDELAVIEQRNRQRWKILQMIDQEYGM</sequence>
<feature type="region of interest" description="Disordered" evidence="2">
    <location>
        <begin position="1"/>
        <end position="44"/>
    </location>
</feature>
<gene>
    <name evidence="3" type="ORF">TPC1_16245</name>
</gene>
<evidence type="ECO:0000256" key="2">
    <source>
        <dbReference type="SAM" id="MobiDB-lite"/>
    </source>
</evidence>
<feature type="non-terminal residue" evidence="3">
    <location>
        <position position="1"/>
    </location>
</feature>
<keyword evidence="1" id="KW-0175">Coiled coil</keyword>
<feature type="coiled-coil region" evidence="1">
    <location>
        <begin position="221"/>
        <end position="292"/>
    </location>
</feature>
<feature type="compositionally biased region" description="Basic and acidic residues" evidence="2">
    <location>
        <begin position="32"/>
        <end position="44"/>
    </location>
</feature>
<evidence type="ECO:0000256" key="1">
    <source>
        <dbReference type="SAM" id="Coils"/>
    </source>
</evidence>